<accession>A0A6A6U426</accession>
<evidence type="ECO:0000256" key="2">
    <source>
        <dbReference type="ARBA" id="ARBA00022801"/>
    </source>
</evidence>
<dbReference type="Proteomes" id="UP000799302">
    <property type="component" value="Unassembled WGS sequence"/>
</dbReference>
<dbReference type="InterPro" id="IPR029058">
    <property type="entry name" value="AB_hydrolase_fold"/>
</dbReference>
<keyword evidence="2 6" id="KW-0378">Hydrolase</keyword>
<evidence type="ECO:0000256" key="3">
    <source>
        <dbReference type="SAM" id="SignalP"/>
    </source>
</evidence>
<dbReference type="CDD" id="cd00519">
    <property type="entry name" value="Lipase_3"/>
    <property type="match status" value="1"/>
</dbReference>
<keyword evidence="7" id="KW-1185">Reference proteome</keyword>
<name>A0A6A6U426_9PEZI</name>
<feature type="domain" description="Mono-/di-acylglycerol lipase N-terminal" evidence="5">
    <location>
        <begin position="16"/>
        <end position="82"/>
    </location>
</feature>
<evidence type="ECO:0000313" key="6">
    <source>
        <dbReference type="EMBL" id="KAF2665878.1"/>
    </source>
</evidence>
<dbReference type="EMBL" id="MU004239">
    <property type="protein sequence ID" value="KAF2665878.1"/>
    <property type="molecule type" value="Genomic_DNA"/>
</dbReference>
<proteinExistence type="predicted"/>
<dbReference type="Pfam" id="PF03893">
    <property type="entry name" value="Lipase3_N"/>
    <property type="match status" value="1"/>
</dbReference>
<evidence type="ECO:0000313" key="7">
    <source>
        <dbReference type="Proteomes" id="UP000799302"/>
    </source>
</evidence>
<keyword evidence="1 3" id="KW-0732">Signal</keyword>
<dbReference type="SUPFAM" id="SSF53474">
    <property type="entry name" value="alpha/beta-Hydrolases"/>
    <property type="match status" value="1"/>
</dbReference>
<dbReference type="AlphaFoldDB" id="A0A6A6U426"/>
<dbReference type="PANTHER" id="PTHR46640:SF1">
    <property type="entry name" value="FUNGAL LIPASE-LIKE DOMAIN-CONTAINING PROTEIN-RELATED"/>
    <property type="match status" value="1"/>
</dbReference>
<dbReference type="GO" id="GO:0016042">
    <property type="term" value="P:lipid catabolic process"/>
    <property type="evidence" value="ECO:0007669"/>
    <property type="project" value="InterPro"/>
</dbReference>
<dbReference type="GO" id="GO:0016787">
    <property type="term" value="F:hydrolase activity"/>
    <property type="evidence" value="ECO:0007669"/>
    <property type="project" value="UniProtKB-KW"/>
</dbReference>
<dbReference type="InterPro" id="IPR051299">
    <property type="entry name" value="AB_hydrolase_lip/est"/>
</dbReference>
<dbReference type="Gene3D" id="3.40.50.1820">
    <property type="entry name" value="alpha/beta hydrolase"/>
    <property type="match status" value="1"/>
</dbReference>
<dbReference type="PANTHER" id="PTHR46640">
    <property type="entry name" value="TRIACYLGLYCEROL LIPASE, PUTATIVE (AFU_ORTHOLOGUE AFUA_6G06510)-RELATED"/>
    <property type="match status" value="1"/>
</dbReference>
<evidence type="ECO:0000259" key="4">
    <source>
        <dbReference type="Pfam" id="PF01764"/>
    </source>
</evidence>
<protein>
    <submittedName>
        <fullName evidence="6">Alpha/beta-hydrolase</fullName>
    </submittedName>
</protein>
<feature type="chain" id="PRO_5025407344" evidence="3">
    <location>
        <begin position="21"/>
        <end position="335"/>
    </location>
</feature>
<sequence>MKDFWTILVTLQSLLSLAFTVPVPDKLNVRDVRAISQSDFDTISLYEQYAAAAYCPSNFNGSVPALVTCRSNNCDLVQKAKAAAIYKIAPNSLTDTRGYIAVDNVNKLIVVAFRGSETVANFLANLLSIFLTRVDLCTGCQGGSGFWISWTRNRAQIIQQVKNLLNNPARQNYTVLVTGHSLGGAIGNFAAFELRIAFPKTTVDMATFGAPATGNLIFTSQLSKQDRIRGRNFRVNHLGDPVPNLPPIRGFTSVTPAFTINTANQIVPAPKDFTMLEGASALNPGVTNPFDFMPHAFYINAISACFVTPAAFVANITLPLKFTYGSEYPQMEASL</sequence>
<feature type="signal peptide" evidence="3">
    <location>
        <begin position="1"/>
        <end position="20"/>
    </location>
</feature>
<evidence type="ECO:0000256" key="1">
    <source>
        <dbReference type="ARBA" id="ARBA00022729"/>
    </source>
</evidence>
<gene>
    <name evidence="6" type="ORF">BT63DRAFT_442235</name>
</gene>
<dbReference type="Pfam" id="PF01764">
    <property type="entry name" value="Lipase_3"/>
    <property type="match status" value="1"/>
</dbReference>
<reference evidence="6" key="1">
    <citation type="journal article" date="2020" name="Stud. Mycol.">
        <title>101 Dothideomycetes genomes: a test case for predicting lifestyles and emergence of pathogens.</title>
        <authorList>
            <person name="Haridas S."/>
            <person name="Albert R."/>
            <person name="Binder M."/>
            <person name="Bloem J."/>
            <person name="Labutti K."/>
            <person name="Salamov A."/>
            <person name="Andreopoulos B."/>
            <person name="Baker S."/>
            <person name="Barry K."/>
            <person name="Bills G."/>
            <person name="Bluhm B."/>
            <person name="Cannon C."/>
            <person name="Castanera R."/>
            <person name="Culley D."/>
            <person name="Daum C."/>
            <person name="Ezra D."/>
            <person name="Gonzalez J."/>
            <person name="Henrissat B."/>
            <person name="Kuo A."/>
            <person name="Liang C."/>
            <person name="Lipzen A."/>
            <person name="Lutzoni F."/>
            <person name="Magnuson J."/>
            <person name="Mondo S."/>
            <person name="Nolan M."/>
            <person name="Ohm R."/>
            <person name="Pangilinan J."/>
            <person name="Park H.-J."/>
            <person name="Ramirez L."/>
            <person name="Alfaro M."/>
            <person name="Sun H."/>
            <person name="Tritt A."/>
            <person name="Yoshinaga Y."/>
            <person name="Zwiers L.-H."/>
            <person name="Turgeon B."/>
            <person name="Goodwin S."/>
            <person name="Spatafora J."/>
            <person name="Crous P."/>
            <person name="Grigoriev I."/>
        </authorList>
    </citation>
    <scope>NUCLEOTIDE SEQUENCE</scope>
    <source>
        <strain evidence="6">CBS 115976</strain>
    </source>
</reference>
<organism evidence="6 7">
    <name type="scientific">Microthyrium microscopicum</name>
    <dbReference type="NCBI Taxonomy" id="703497"/>
    <lineage>
        <taxon>Eukaryota</taxon>
        <taxon>Fungi</taxon>
        <taxon>Dikarya</taxon>
        <taxon>Ascomycota</taxon>
        <taxon>Pezizomycotina</taxon>
        <taxon>Dothideomycetes</taxon>
        <taxon>Dothideomycetes incertae sedis</taxon>
        <taxon>Microthyriales</taxon>
        <taxon>Microthyriaceae</taxon>
        <taxon>Microthyrium</taxon>
    </lineage>
</organism>
<feature type="domain" description="Fungal lipase-type" evidence="4">
    <location>
        <begin position="110"/>
        <end position="248"/>
    </location>
</feature>
<evidence type="ECO:0000259" key="5">
    <source>
        <dbReference type="Pfam" id="PF03893"/>
    </source>
</evidence>
<dbReference type="OrthoDB" id="426718at2759"/>
<dbReference type="InterPro" id="IPR002921">
    <property type="entry name" value="Fungal_lipase-type"/>
</dbReference>
<dbReference type="InterPro" id="IPR005592">
    <property type="entry name" value="Mono/diacylglycerol_lipase_N"/>
</dbReference>